<keyword evidence="6" id="KW-0812">Transmembrane</keyword>
<dbReference type="Pfam" id="PF17802">
    <property type="entry name" value="SpaA"/>
    <property type="match status" value="2"/>
</dbReference>
<keyword evidence="3 7" id="KW-0732">Signal</keyword>
<evidence type="ECO:0000256" key="4">
    <source>
        <dbReference type="ARBA" id="ARBA00023088"/>
    </source>
</evidence>
<evidence type="ECO:0000259" key="9">
    <source>
        <dbReference type="Pfam" id="PF17802"/>
    </source>
</evidence>
<dbReference type="GO" id="GO:0005975">
    <property type="term" value="P:carbohydrate metabolic process"/>
    <property type="evidence" value="ECO:0007669"/>
    <property type="project" value="UniProtKB-ARBA"/>
</dbReference>
<comment type="caution">
    <text evidence="10">The sequence shown here is derived from an EMBL/GenBank/DDBJ whole genome shotgun (WGS) entry which is preliminary data.</text>
</comment>
<keyword evidence="2" id="KW-0964">Secreted</keyword>
<evidence type="ECO:0000313" key="10">
    <source>
        <dbReference type="EMBL" id="RFD77322.1"/>
    </source>
</evidence>
<accession>A0A3E1IWH1</accession>
<keyword evidence="6" id="KW-1133">Transmembrane helix</keyword>
<feature type="chain" id="PRO_5017787962" evidence="7">
    <location>
        <begin position="36"/>
        <end position="549"/>
    </location>
</feature>
<dbReference type="InterPro" id="IPR048052">
    <property type="entry name" value="FM1-like"/>
</dbReference>
<dbReference type="Pfam" id="PF00746">
    <property type="entry name" value="Gram_pos_anchor"/>
    <property type="match status" value="1"/>
</dbReference>
<keyword evidence="6" id="KW-0472">Membrane</keyword>
<evidence type="ECO:0000256" key="5">
    <source>
        <dbReference type="SAM" id="MobiDB-lite"/>
    </source>
</evidence>
<reference evidence="10 11" key="1">
    <citation type="submission" date="2016-02" db="EMBL/GenBank/DDBJ databases">
        <title>Gardnerella vaginalis Subgroups Defined by cpn60 Sequencing and Sialidase Activity in Isolates from Canada, Belgium and Kenya.</title>
        <authorList>
            <person name="Schellenberg J."/>
            <person name="Paramel Jayaprakash T."/>
            <person name="Withana Gamage N."/>
            <person name="Patterson M.H."/>
            <person name="Vaneechoutte M."/>
            <person name="Hill J.E."/>
        </authorList>
    </citation>
    <scope>NUCLEOTIDE SEQUENCE [LARGE SCALE GENOMIC DNA]</scope>
    <source>
        <strain evidence="10 11">N144</strain>
    </source>
</reference>
<evidence type="ECO:0000256" key="6">
    <source>
        <dbReference type="SAM" id="Phobius"/>
    </source>
</evidence>
<feature type="signal peptide" evidence="7">
    <location>
        <begin position="1"/>
        <end position="35"/>
    </location>
</feature>
<keyword evidence="4" id="KW-0572">Peptidoglycan-anchor</keyword>
<dbReference type="AlphaFoldDB" id="A0A3E1IWH1"/>
<evidence type="ECO:0000256" key="7">
    <source>
        <dbReference type="SAM" id="SignalP"/>
    </source>
</evidence>
<proteinExistence type="predicted"/>
<dbReference type="RefSeq" id="WP_116689419.1">
    <property type="nucleotide sequence ID" value="NZ_LRTT01000001.1"/>
</dbReference>
<evidence type="ECO:0000256" key="3">
    <source>
        <dbReference type="ARBA" id="ARBA00022729"/>
    </source>
</evidence>
<dbReference type="Gene3D" id="2.60.40.10">
    <property type="entry name" value="Immunoglobulins"/>
    <property type="match status" value="2"/>
</dbReference>
<dbReference type="InterPro" id="IPR013783">
    <property type="entry name" value="Ig-like_fold"/>
</dbReference>
<evidence type="ECO:0000259" key="8">
    <source>
        <dbReference type="Pfam" id="PF00746"/>
    </source>
</evidence>
<dbReference type="NCBIfam" id="TIGR01167">
    <property type="entry name" value="LPXTG_anchor"/>
    <property type="match status" value="1"/>
</dbReference>
<evidence type="ECO:0000256" key="1">
    <source>
        <dbReference type="ARBA" id="ARBA00022512"/>
    </source>
</evidence>
<gene>
    <name evidence="10" type="ORF">AXE73_01540</name>
</gene>
<feature type="domain" description="SpaA-like prealbumin fold" evidence="9">
    <location>
        <begin position="72"/>
        <end position="178"/>
    </location>
</feature>
<dbReference type="Proteomes" id="UP000258533">
    <property type="component" value="Unassembled WGS sequence"/>
</dbReference>
<organism evidence="10 11">
    <name type="scientific">Gardnerella vaginalis</name>
    <dbReference type="NCBI Taxonomy" id="2702"/>
    <lineage>
        <taxon>Bacteria</taxon>
        <taxon>Bacillati</taxon>
        <taxon>Actinomycetota</taxon>
        <taxon>Actinomycetes</taxon>
        <taxon>Bifidobacteriales</taxon>
        <taxon>Bifidobacteriaceae</taxon>
        <taxon>Gardnerella</taxon>
    </lineage>
</organism>
<keyword evidence="1" id="KW-0134">Cell wall</keyword>
<feature type="transmembrane region" description="Helical" evidence="6">
    <location>
        <begin position="516"/>
        <end position="538"/>
    </location>
</feature>
<dbReference type="Gene3D" id="2.60.40.740">
    <property type="match status" value="1"/>
</dbReference>
<dbReference type="InterPro" id="IPR019931">
    <property type="entry name" value="LPXTG_anchor"/>
</dbReference>
<sequence>MNKITKQCVAAVASLAMAGTLCVAGAVVAGSSAWADQTPEKAPWDTTLESNKKGSITITKYRDEIDSTSGKQAKKTPVEGAKFKVYKVLTLNKKDVNLKEYSNWLNVAAMVDTLNKTPDLNNADQITLDAGSTEQATNNSGVAKFPNLEIGLYKVVETQAAKDYALLSSPFFMTIPEVTSKDGKTNQYKYDVTVDPKNVYTADAIHKTADTSAMVGGGDTLPYTITTTVKTSTSHEAGKYTEDDFTGFAVWDDALKSAYDSDTNVVKSVKIGDKDLKAANGKTYYNVSVVDTPNDTNRSRIKIEFTEDGRKVIAEKLNNDADKSKPSQLTVELKFTLKTTVAAGELINKYGFQPGYPSTTPEDKKPKPVNPDNPDPNSKVTLRDFQIKKVNGTDGKSPLKGAKFAVFANKTDADNCAADSSRPAEKCDNKSTKGFTNNANGTPETGLTTAFKAKVGQEFYVVETVAPEGFVLSPAVDKVTIPNESLTTAYVHNFKDLPNGGPDGGKNWFNLPKTGAAGVIIFALIGLGLVGSGMFVFLKNRKKEEEQAA</sequence>
<feature type="domain" description="SpaA-like prealbumin fold" evidence="9">
    <location>
        <begin position="384"/>
        <end position="490"/>
    </location>
</feature>
<name>A0A3E1IWH1_GARVA</name>
<dbReference type="InterPro" id="IPR041033">
    <property type="entry name" value="SpaA_PFL_dom_1"/>
</dbReference>
<dbReference type="NCBIfam" id="NF033902">
    <property type="entry name" value="iso_D2_wall_anc"/>
    <property type="match status" value="1"/>
</dbReference>
<protein>
    <submittedName>
        <fullName evidence="10">Peptidase</fullName>
    </submittedName>
</protein>
<feature type="region of interest" description="Disordered" evidence="5">
    <location>
        <begin position="352"/>
        <end position="380"/>
    </location>
</feature>
<dbReference type="EMBL" id="LRTT01000001">
    <property type="protein sequence ID" value="RFD77322.1"/>
    <property type="molecule type" value="Genomic_DNA"/>
</dbReference>
<feature type="domain" description="Gram-positive cocci surface proteins LPxTG" evidence="8">
    <location>
        <begin position="511"/>
        <end position="545"/>
    </location>
</feature>
<evidence type="ECO:0000313" key="11">
    <source>
        <dbReference type="Proteomes" id="UP000258533"/>
    </source>
</evidence>
<evidence type="ECO:0000256" key="2">
    <source>
        <dbReference type="ARBA" id="ARBA00022525"/>
    </source>
</evidence>